<proteinExistence type="predicted"/>
<organism evidence="2 4">
    <name type="scientific">Agathobacter rectalis</name>
    <dbReference type="NCBI Taxonomy" id="39491"/>
    <lineage>
        <taxon>Bacteria</taxon>
        <taxon>Bacillati</taxon>
        <taxon>Bacillota</taxon>
        <taxon>Clostridia</taxon>
        <taxon>Lachnospirales</taxon>
        <taxon>Lachnospiraceae</taxon>
        <taxon>Agathobacter</taxon>
    </lineage>
</organism>
<dbReference type="Proteomes" id="UP000283683">
    <property type="component" value="Unassembled WGS sequence"/>
</dbReference>
<gene>
    <name evidence="2" type="ORF">DW848_02125</name>
    <name evidence="1" type="ORF">DWV45_14675</name>
</gene>
<protein>
    <submittedName>
        <fullName evidence="2">Head-tail adaptor protein</fullName>
    </submittedName>
</protein>
<dbReference type="AlphaFoldDB" id="A0A414A6A7"/>
<comment type="caution">
    <text evidence="2">The sequence shown here is derived from an EMBL/GenBank/DDBJ whole genome shotgun (WGS) entry which is preliminary data.</text>
</comment>
<dbReference type="Gene3D" id="2.40.10.270">
    <property type="entry name" value="Bacteriophage SPP1 head-tail adaptor protein"/>
    <property type="match status" value="1"/>
</dbReference>
<dbReference type="InterPro" id="IPR008767">
    <property type="entry name" value="Phage_SPP1_head-tail_adaptor"/>
</dbReference>
<dbReference type="NCBIfam" id="TIGR01563">
    <property type="entry name" value="gp16_SPP1"/>
    <property type="match status" value="1"/>
</dbReference>
<name>A0A414A6A7_9FIRM</name>
<evidence type="ECO:0000313" key="4">
    <source>
        <dbReference type="Proteomes" id="UP000286104"/>
    </source>
</evidence>
<evidence type="ECO:0000313" key="3">
    <source>
        <dbReference type="Proteomes" id="UP000283683"/>
    </source>
</evidence>
<dbReference type="EMBL" id="QSAZ01000019">
    <property type="protein sequence ID" value="RGW85166.1"/>
    <property type="molecule type" value="Genomic_DNA"/>
</dbReference>
<reference evidence="3 4" key="1">
    <citation type="submission" date="2018-08" db="EMBL/GenBank/DDBJ databases">
        <title>A genome reference for cultivated species of the human gut microbiota.</title>
        <authorList>
            <person name="Zou Y."/>
            <person name="Xue W."/>
            <person name="Luo G."/>
        </authorList>
    </citation>
    <scope>NUCLEOTIDE SEQUENCE [LARGE SCALE GENOMIC DNA]</scope>
    <source>
        <strain evidence="1 3">AF06-19</strain>
        <strain evidence="2 4">AM36-3AA</strain>
    </source>
</reference>
<dbReference type="Pfam" id="PF05521">
    <property type="entry name" value="Phage_HCP"/>
    <property type="match status" value="1"/>
</dbReference>
<dbReference type="EMBL" id="QSHU01000002">
    <property type="protein sequence ID" value="RHC41260.1"/>
    <property type="molecule type" value="Genomic_DNA"/>
</dbReference>
<evidence type="ECO:0000313" key="1">
    <source>
        <dbReference type="EMBL" id="RGW85166.1"/>
    </source>
</evidence>
<dbReference type="InterPro" id="IPR038666">
    <property type="entry name" value="SSP1_head-tail_sf"/>
</dbReference>
<dbReference type="Proteomes" id="UP000286104">
    <property type="component" value="Unassembled WGS sequence"/>
</dbReference>
<sequence>MDIGRTNKRVTFCRYTEKQNELLQTEKVLEEIKTVWASVEPTRGREYQEAQRIRPELTYKITTRYHKEVTPDMFIKFKDRYFQIVSIINVRERNEMLEIVCTEKLTENPAIEKITLNANDK</sequence>
<dbReference type="RefSeq" id="WP_118327303.1">
    <property type="nucleotide sequence ID" value="NZ_JBBNFZ010000039.1"/>
</dbReference>
<evidence type="ECO:0000313" key="2">
    <source>
        <dbReference type="EMBL" id="RHC41260.1"/>
    </source>
</evidence>
<accession>A0A414A6A7</accession>